<reference evidence="1" key="1">
    <citation type="journal article" date="2014" name="Front. Microbiol.">
        <title>High frequency of phylogenetically diverse reductive dehalogenase-homologous genes in deep subseafloor sedimentary metagenomes.</title>
        <authorList>
            <person name="Kawai M."/>
            <person name="Futagami T."/>
            <person name="Toyoda A."/>
            <person name="Takaki Y."/>
            <person name="Nishi S."/>
            <person name="Hori S."/>
            <person name="Arai W."/>
            <person name="Tsubouchi T."/>
            <person name="Morono Y."/>
            <person name="Uchiyama I."/>
            <person name="Ito T."/>
            <person name="Fujiyama A."/>
            <person name="Inagaki F."/>
            <person name="Takami H."/>
        </authorList>
    </citation>
    <scope>NUCLEOTIDE SEQUENCE</scope>
    <source>
        <strain evidence="1">Expedition CK06-06</strain>
    </source>
</reference>
<dbReference type="InterPro" id="IPR032466">
    <property type="entry name" value="Metal_Hydrolase"/>
</dbReference>
<dbReference type="InterPro" id="IPR008257">
    <property type="entry name" value="Pept_M19"/>
</dbReference>
<feature type="non-terminal residue" evidence="1">
    <location>
        <position position="1"/>
    </location>
</feature>
<dbReference type="GO" id="GO:0006508">
    <property type="term" value="P:proteolysis"/>
    <property type="evidence" value="ECO:0007669"/>
    <property type="project" value="InterPro"/>
</dbReference>
<dbReference type="GO" id="GO:0070573">
    <property type="term" value="F:metallodipeptidase activity"/>
    <property type="evidence" value="ECO:0007669"/>
    <property type="project" value="InterPro"/>
</dbReference>
<gene>
    <name evidence="1" type="ORF">S01H1_37448</name>
</gene>
<dbReference type="PANTHER" id="PTHR10443:SF12">
    <property type="entry name" value="DIPEPTIDASE"/>
    <property type="match status" value="1"/>
</dbReference>
<dbReference type="AlphaFoldDB" id="X0V2L3"/>
<dbReference type="PROSITE" id="PS51365">
    <property type="entry name" value="RENAL_DIPEPTIDASE_2"/>
    <property type="match status" value="1"/>
</dbReference>
<dbReference type="Gene3D" id="3.20.20.140">
    <property type="entry name" value="Metal-dependent hydrolases"/>
    <property type="match status" value="1"/>
</dbReference>
<name>X0V2L3_9ZZZZ</name>
<organism evidence="1">
    <name type="scientific">marine sediment metagenome</name>
    <dbReference type="NCBI Taxonomy" id="412755"/>
    <lineage>
        <taxon>unclassified sequences</taxon>
        <taxon>metagenomes</taxon>
        <taxon>ecological metagenomes</taxon>
    </lineage>
</organism>
<comment type="caution">
    <text evidence="1">The sequence shown here is derived from an EMBL/GenBank/DDBJ whole genome shotgun (WGS) entry which is preliminary data.</text>
</comment>
<accession>X0V2L3</accession>
<dbReference type="EMBL" id="BARS01023521">
    <property type="protein sequence ID" value="GAG12350.1"/>
    <property type="molecule type" value="Genomic_DNA"/>
</dbReference>
<protein>
    <recommendedName>
        <fullName evidence="2">Membrane dipeptidase</fullName>
    </recommendedName>
</protein>
<dbReference type="Pfam" id="PF01244">
    <property type="entry name" value="Peptidase_M19"/>
    <property type="match status" value="1"/>
</dbReference>
<dbReference type="SUPFAM" id="SSF51556">
    <property type="entry name" value="Metallo-dependent hydrolases"/>
    <property type="match status" value="1"/>
</dbReference>
<dbReference type="PANTHER" id="PTHR10443">
    <property type="entry name" value="MICROSOMAL DIPEPTIDASE"/>
    <property type="match status" value="1"/>
</dbReference>
<proteinExistence type="predicted"/>
<sequence length="266" mass="28275">LIFAEAGRAITDACMSGEKVAVIAGLEGAAPLMGEVDKIRPFFRAGVRVLTLAWSDNPFCGSVFGSGSGLTAIGHELIALCEEFGIIIDVSHASDRAFEDIRVIVKKPIIASHSNCRSVCPNPRNLTDEMIRALGDLGGVMGINMGSGFLSTAFFDREKGVRKAFFDAVNSGAKSFEDAMEESRVALIKIARPPMDLITEHVKRAIDVGGEDCVGLGGDLDGVASTPVGMDGVGDYPKIVTLLKKGGLTARQIDKVCHENFFRVLS</sequence>
<evidence type="ECO:0000313" key="1">
    <source>
        <dbReference type="EMBL" id="GAG12350.1"/>
    </source>
</evidence>
<evidence type="ECO:0008006" key="2">
    <source>
        <dbReference type="Google" id="ProtNLM"/>
    </source>
</evidence>